<protein>
    <submittedName>
        <fullName evidence="4">Response regulator</fullName>
    </submittedName>
</protein>
<gene>
    <name evidence="4" type="ORF">IXB50_18220</name>
</gene>
<dbReference type="GO" id="GO:0000160">
    <property type="term" value="P:phosphorelay signal transduction system"/>
    <property type="evidence" value="ECO:0007669"/>
    <property type="project" value="InterPro"/>
</dbReference>
<dbReference type="PANTHER" id="PTHR44591">
    <property type="entry name" value="STRESS RESPONSE REGULATOR PROTEIN 1"/>
    <property type="match status" value="1"/>
</dbReference>
<dbReference type="Pfam" id="PF00072">
    <property type="entry name" value="Response_reg"/>
    <property type="match status" value="1"/>
</dbReference>
<organism evidence="4 5">
    <name type="scientific">Leptothoe spongobia TAU-MAC 1115</name>
    <dbReference type="NCBI Taxonomy" id="1967444"/>
    <lineage>
        <taxon>Bacteria</taxon>
        <taxon>Bacillati</taxon>
        <taxon>Cyanobacteriota</taxon>
        <taxon>Cyanophyceae</taxon>
        <taxon>Nodosilineales</taxon>
        <taxon>Cymatolegaceae</taxon>
        <taxon>Leptothoe</taxon>
        <taxon>Leptothoe spongobia</taxon>
    </lineage>
</organism>
<evidence type="ECO:0000256" key="1">
    <source>
        <dbReference type="ARBA" id="ARBA00022553"/>
    </source>
</evidence>
<dbReference type="SMART" id="SM00448">
    <property type="entry name" value="REC"/>
    <property type="match status" value="1"/>
</dbReference>
<comment type="caution">
    <text evidence="4">The sequence shown here is derived from an EMBL/GenBank/DDBJ whole genome shotgun (WGS) entry which is preliminary data.</text>
</comment>
<evidence type="ECO:0000313" key="5">
    <source>
        <dbReference type="Proteomes" id="UP000717364"/>
    </source>
</evidence>
<accession>A0A947DK83</accession>
<feature type="domain" description="Response regulatory" evidence="3">
    <location>
        <begin position="3"/>
        <end position="119"/>
    </location>
</feature>
<sequence length="122" mass="13472">MALIFITDDAAFTRRMIRKALQPGDNEHVILEAANGVECVNLLESHTPDCIFLDLLMPELDGYGVLQTIKDRQLDISVIVLSADIQDSARERCMALGAFAMLKKPPKGPEICEMIQTAIDKA</sequence>
<dbReference type="InterPro" id="IPR001789">
    <property type="entry name" value="Sig_transdc_resp-reg_receiver"/>
</dbReference>
<dbReference type="AlphaFoldDB" id="A0A947DK83"/>
<name>A0A947DK83_9CYAN</name>
<keyword evidence="1 2" id="KW-0597">Phosphoprotein</keyword>
<dbReference type="PANTHER" id="PTHR44591:SF24">
    <property type="entry name" value="PROTEIN-GLUTAMATE METHYLESTERASE_PROTEIN-GLUTAMINE GLUTAMINASE 1"/>
    <property type="match status" value="1"/>
</dbReference>
<dbReference type="InterPro" id="IPR050595">
    <property type="entry name" value="Bact_response_regulator"/>
</dbReference>
<dbReference type="Proteomes" id="UP000717364">
    <property type="component" value="Unassembled WGS sequence"/>
</dbReference>
<reference evidence="4" key="2">
    <citation type="journal article" date="2021" name="Mar. Drugs">
        <title>Genome Reduction and Secondary Metabolism of the Marine Sponge-Associated Cyanobacterium Leptothoe.</title>
        <authorList>
            <person name="Konstantinou D."/>
            <person name="Popin R.V."/>
            <person name="Fewer D.P."/>
            <person name="Sivonen K."/>
            <person name="Gkelis S."/>
        </authorList>
    </citation>
    <scope>NUCLEOTIDE SEQUENCE</scope>
    <source>
        <strain evidence="4">TAU-MAC 1115</strain>
    </source>
</reference>
<dbReference type="EMBL" id="JADOES010000044">
    <property type="protein sequence ID" value="MBT9317361.1"/>
    <property type="molecule type" value="Genomic_DNA"/>
</dbReference>
<evidence type="ECO:0000256" key="2">
    <source>
        <dbReference type="PROSITE-ProRule" id="PRU00169"/>
    </source>
</evidence>
<dbReference type="Gene3D" id="3.40.50.2300">
    <property type="match status" value="1"/>
</dbReference>
<evidence type="ECO:0000313" key="4">
    <source>
        <dbReference type="EMBL" id="MBT9317361.1"/>
    </source>
</evidence>
<keyword evidence="5" id="KW-1185">Reference proteome</keyword>
<reference evidence="4" key="1">
    <citation type="submission" date="2020-11" db="EMBL/GenBank/DDBJ databases">
        <authorList>
            <person name="Konstantinou D."/>
            <person name="Gkelis S."/>
            <person name="Popin R."/>
            <person name="Fewer D."/>
            <person name="Sivonen K."/>
        </authorList>
    </citation>
    <scope>NUCLEOTIDE SEQUENCE</scope>
    <source>
        <strain evidence="4">TAU-MAC 1115</strain>
    </source>
</reference>
<dbReference type="PROSITE" id="PS50110">
    <property type="entry name" value="RESPONSE_REGULATORY"/>
    <property type="match status" value="1"/>
</dbReference>
<dbReference type="RefSeq" id="WP_215610425.1">
    <property type="nucleotide sequence ID" value="NZ_JADOES010000044.1"/>
</dbReference>
<feature type="modified residue" description="4-aspartylphosphate" evidence="2">
    <location>
        <position position="54"/>
    </location>
</feature>
<proteinExistence type="predicted"/>
<dbReference type="InterPro" id="IPR011006">
    <property type="entry name" value="CheY-like_superfamily"/>
</dbReference>
<evidence type="ECO:0000259" key="3">
    <source>
        <dbReference type="PROSITE" id="PS50110"/>
    </source>
</evidence>
<dbReference type="SUPFAM" id="SSF52172">
    <property type="entry name" value="CheY-like"/>
    <property type="match status" value="1"/>
</dbReference>